<dbReference type="InterPro" id="IPR012437">
    <property type="entry name" value="DUF1638"/>
</dbReference>
<accession>A0A166QZ87</accession>
<evidence type="ECO:0000313" key="3">
    <source>
        <dbReference type="Proteomes" id="UP000077407"/>
    </source>
</evidence>
<comment type="caution">
    <text evidence="2">The sequence shown here is derived from an EMBL/GenBank/DDBJ whole genome shotgun (WGS) entry which is preliminary data.</text>
</comment>
<dbReference type="PATRIC" id="fig|1538.10.peg.324"/>
<organism evidence="2 3">
    <name type="scientific">Clostridium ljungdahlii</name>
    <dbReference type="NCBI Taxonomy" id="1538"/>
    <lineage>
        <taxon>Bacteria</taxon>
        <taxon>Bacillati</taxon>
        <taxon>Bacillota</taxon>
        <taxon>Clostridia</taxon>
        <taxon>Eubacteriales</taxon>
        <taxon>Clostridiaceae</taxon>
        <taxon>Clostridium</taxon>
    </lineage>
</organism>
<evidence type="ECO:0000313" key="2">
    <source>
        <dbReference type="EMBL" id="OAA90513.1"/>
    </source>
</evidence>
<evidence type="ECO:0000259" key="1">
    <source>
        <dbReference type="Pfam" id="PF07796"/>
    </source>
</evidence>
<dbReference type="Pfam" id="PF07796">
    <property type="entry name" value="DUF1638"/>
    <property type="match status" value="1"/>
</dbReference>
<dbReference type="AlphaFoldDB" id="A0A166QZ87"/>
<name>A0A166QZ87_9CLOT</name>
<reference evidence="2 3" key="1">
    <citation type="journal article" date="2015" name="Biotechnol. Bioeng.">
        <title>Genome sequence and phenotypic characterization of Caulobacter segnis.</title>
        <authorList>
            <person name="Patel S."/>
            <person name="Fletcher B."/>
            <person name="Scott D.C."/>
            <person name="Ely B."/>
        </authorList>
    </citation>
    <scope>NUCLEOTIDE SEQUENCE [LARGE SCALE GENOMIC DNA]</scope>
    <source>
        <strain evidence="2 3">ERI-2</strain>
    </source>
</reference>
<dbReference type="RefSeq" id="WP_063554953.1">
    <property type="nucleotide sequence ID" value="NZ_LITT01000011.1"/>
</dbReference>
<proteinExistence type="predicted"/>
<dbReference type="OrthoDB" id="9787351at2"/>
<gene>
    <name evidence="2" type="ORF">WY13_01417</name>
</gene>
<dbReference type="Proteomes" id="UP000077407">
    <property type="component" value="Unassembled WGS sequence"/>
</dbReference>
<dbReference type="EMBL" id="LITT01000011">
    <property type="protein sequence ID" value="OAA90513.1"/>
    <property type="molecule type" value="Genomic_DNA"/>
</dbReference>
<sequence>MKIKIIACEVMKEEILSIEPLPNEEFGFVTMGYHLHPKKLAKELQEIIDKSLGYDRVILAFGLCGGAARGLKATNCALTIPRVHDCISIFLSSDKGCVCDFKKEMGTLYLSRGWMITEKSILSDHQRVLEKYGEKKALSILNRMYGDYKKVLFIGTGSLLQDEVMLQSKQIAKLINASYEIVEEKTHFIERIIRGPWDDKNFINIDKQEILTEEDFGINAK</sequence>
<feature type="domain" description="DUF1638" evidence="1">
    <location>
        <begin position="28"/>
        <end position="192"/>
    </location>
</feature>
<protein>
    <recommendedName>
        <fullName evidence="1">DUF1638 domain-containing protein</fullName>
    </recommendedName>
</protein>